<protein>
    <recommendedName>
        <fullName evidence="3">DUF2835 domain-containing protein</fullName>
    </recommendedName>
</protein>
<dbReference type="Pfam" id="PF11197">
    <property type="entry name" value="DUF2835"/>
    <property type="match status" value="1"/>
</dbReference>
<dbReference type="InterPro" id="IPR021363">
    <property type="entry name" value="DUF2835"/>
</dbReference>
<evidence type="ECO:0000313" key="1">
    <source>
        <dbReference type="EMBL" id="KPH64988.1"/>
    </source>
</evidence>
<dbReference type="STRING" id="187330.AMS58_09175"/>
<name>A0A0N0M1A3_9GAMM</name>
<gene>
    <name evidence="1" type="ORF">ADS77_04050</name>
</gene>
<accession>A0A0N0M1A3</accession>
<organism evidence="1 2">
    <name type="scientific">Pseudoalteromonas porphyrae</name>
    <dbReference type="NCBI Taxonomy" id="187330"/>
    <lineage>
        <taxon>Bacteria</taxon>
        <taxon>Pseudomonadati</taxon>
        <taxon>Pseudomonadota</taxon>
        <taxon>Gammaproteobacteria</taxon>
        <taxon>Alteromonadales</taxon>
        <taxon>Pseudoalteromonadaceae</taxon>
        <taxon>Pseudoalteromonas</taxon>
    </lineage>
</organism>
<dbReference type="RefSeq" id="WP_054204736.1">
    <property type="nucleotide sequence ID" value="NZ_LHPH01000003.1"/>
</dbReference>
<evidence type="ECO:0000313" key="2">
    <source>
        <dbReference type="Proteomes" id="UP000037848"/>
    </source>
</evidence>
<proteinExistence type="predicted"/>
<dbReference type="OrthoDB" id="5600793at2"/>
<evidence type="ECO:0008006" key="3">
    <source>
        <dbReference type="Google" id="ProtNLM"/>
    </source>
</evidence>
<dbReference type="EMBL" id="LHPH01000003">
    <property type="protein sequence ID" value="KPH64988.1"/>
    <property type="molecule type" value="Genomic_DNA"/>
</dbReference>
<dbReference type="PATRIC" id="fig|187330.3.peg.1856"/>
<comment type="caution">
    <text evidence="1">The sequence shown here is derived from an EMBL/GenBank/DDBJ whole genome shotgun (WGS) entry which is preliminary data.</text>
</comment>
<dbReference type="AlphaFoldDB" id="A0A0N0M1A3"/>
<sequence length="73" mass="8716">MIEYYFLLNLTYIQCMDYYEGKYTSVQVQEDGGKKVRFAAHHLRPFISSLGVRGRFRLLLTVEHKFIRLERIG</sequence>
<keyword evidence="2" id="KW-1185">Reference proteome</keyword>
<reference evidence="1 2" key="1">
    <citation type="submission" date="2015-08" db="EMBL/GenBank/DDBJ databases">
        <title>Draft Genome Sequence of Pseudoalteromonas porphyrae UCD-SED14.</title>
        <authorList>
            <person name="Coil D.A."/>
            <person name="Jospin G."/>
            <person name="Lee R.D."/>
            <person name="Eisen J.A."/>
        </authorList>
    </citation>
    <scope>NUCLEOTIDE SEQUENCE [LARGE SCALE GENOMIC DNA]</scope>
    <source>
        <strain evidence="1 2">UCD-SED14</strain>
    </source>
</reference>
<dbReference type="Proteomes" id="UP000037848">
    <property type="component" value="Unassembled WGS sequence"/>
</dbReference>